<sequence>MTNRIAPQRNGSRSRCLAMPAPQPRTRLIRESLAVGAILLAFLMLAAPVQASETEGAGRIVVSGSGTVERTPDYANIHVSVMTRAETVVAAVDANNDAVEAALARLEARGIARDDIETSGFRVFETPEHRRNDDTLREPPGFTATHQLRIKTRDIDDVGALAGDILGLEGMTFQGLDFALDDDAQAQDEARRRAVADATRQAQVLAEAAGVSLGRLMLVGDAAASAISPRREGMMMARMDAASAVPIVPPASLGYEASVRMEWAIAD</sequence>
<evidence type="ECO:0000313" key="4">
    <source>
        <dbReference type="Proteomes" id="UP000182800"/>
    </source>
</evidence>
<keyword evidence="4" id="KW-1185">Reference proteome</keyword>
<evidence type="ECO:0008006" key="5">
    <source>
        <dbReference type="Google" id="ProtNLM"/>
    </source>
</evidence>
<dbReference type="STRING" id="1653334.GA0071312_0079"/>
<dbReference type="Pfam" id="PF04402">
    <property type="entry name" value="SIMPL"/>
    <property type="match status" value="1"/>
</dbReference>
<evidence type="ECO:0000313" key="2">
    <source>
        <dbReference type="EMBL" id="SCC78094.1"/>
    </source>
</evidence>
<accession>A0A0P7Y3N8</accession>
<dbReference type="Gene3D" id="3.30.70.2970">
    <property type="entry name" value="Protein of unknown function (DUF541), domain 2"/>
    <property type="match status" value="1"/>
</dbReference>
<reference evidence="1 3" key="1">
    <citation type="submission" date="2015-09" db="EMBL/GenBank/DDBJ databases">
        <title>Identification and resolution of microdiversity through metagenomic sequencing of parallel consortia.</title>
        <authorList>
            <person name="Nelson W.C."/>
            <person name="Romine M.F."/>
            <person name="Lindemann S.R."/>
        </authorList>
    </citation>
    <scope>NUCLEOTIDE SEQUENCE [LARGE SCALE GENOMIC DNA]</scope>
    <source>
        <strain evidence="1">HL-109</strain>
    </source>
</reference>
<gene>
    <name evidence="2" type="ORF">GA0071312_0079</name>
    <name evidence="1" type="ORF">HLUCCO17_08105</name>
</gene>
<dbReference type="GO" id="GO:0006974">
    <property type="term" value="P:DNA damage response"/>
    <property type="evidence" value="ECO:0007669"/>
    <property type="project" value="TreeGrafter"/>
</dbReference>
<evidence type="ECO:0000313" key="3">
    <source>
        <dbReference type="Proteomes" id="UP000050497"/>
    </source>
</evidence>
<reference evidence="2 4" key="2">
    <citation type="submission" date="2016-08" db="EMBL/GenBank/DDBJ databases">
        <authorList>
            <person name="Varghese N."/>
            <person name="Submissions Spin"/>
        </authorList>
    </citation>
    <scope>NUCLEOTIDE SEQUENCE [LARGE SCALE GENOMIC DNA]</scope>
    <source>
        <strain evidence="2 4">HL-109</strain>
    </source>
</reference>
<dbReference type="InterPro" id="IPR007497">
    <property type="entry name" value="SIMPL/DUF541"/>
</dbReference>
<dbReference type="PANTHER" id="PTHR34387">
    <property type="entry name" value="SLR1258 PROTEIN"/>
    <property type="match status" value="1"/>
</dbReference>
<comment type="caution">
    <text evidence="1">The sequence shown here is derived from an EMBL/GenBank/DDBJ whole genome shotgun (WGS) entry which is preliminary data.</text>
</comment>
<dbReference type="EMBL" id="FMBM01000001">
    <property type="protein sequence ID" value="SCC78094.1"/>
    <property type="molecule type" value="Genomic_DNA"/>
</dbReference>
<protein>
    <recommendedName>
        <fullName evidence="5">SIMPL domain-containing protein</fullName>
    </recommendedName>
</protein>
<dbReference type="RefSeq" id="WP_074443163.1">
    <property type="nucleotide sequence ID" value="NZ_FMBM01000001.1"/>
</dbReference>
<dbReference type="Gene3D" id="3.30.110.170">
    <property type="entry name" value="Protein of unknown function (DUF541), domain 1"/>
    <property type="match status" value="1"/>
</dbReference>
<dbReference type="Proteomes" id="UP000050497">
    <property type="component" value="Unassembled WGS sequence"/>
</dbReference>
<proteinExistence type="predicted"/>
<organism evidence="1 3">
    <name type="scientific">Saliniramus fredricksonii</name>
    <dbReference type="NCBI Taxonomy" id="1653334"/>
    <lineage>
        <taxon>Bacteria</taxon>
        <taxon>Pseudomonadati</taxon>
        <taxon>Pseudomonadota</taxon>
        <taxon>Alphaproteobacteria</taxon>
        <taxon>Hyphomicrobiales</taxon>
        <taxon>Salinarimonadaceae</taxon>
        <taxon>Saliniramus</taxon>
    </lineage>
</organism>
<name>A0A0P7Y3N8_9HYPH</name>
<dbReference type="PANTHER" id="PTHR34387:SF2">
    <property type="entry name" value="SLR1258 PROTEIN"/>
    <property type="match status" value="1"/>
</dbReference>
<dbReference type="InterPro" id="IPR052022">
    <property type="entry name" value="26kDa_periplasmic_antigen"/>
</dbReference>
<evidence type="ECO:0000313" key="1">
    <source>
        <dbReference type="EMBL" id="KPQ11092.1"/>
    </source>
</evidence>
<dbReference type="Proteomes" id="UP000182800">
    <property type="component" value="Unassembled WGS sequence"/>
</dbReference>
<dbReference type="EMBL" id="LJSX01000010">
    <property type="protein sequence ID" value="KPQ11092.1"/>
    <property type="molecule type" value="Genomic_DNA"/>
</dbReference>
<dbReference type="OrthoDB" id="9813144at2"/>
<dbReference type="AlphaFoldDB" id="A0A0P7Y3N8"/>